<evidence type="ECO:0000313" key="2">
    <source>
        <dbReference type="EMBL" id="CAK0892539.1"/>
    </source>
</evidence>
<accession>A0ABN9X039</accession>
<sequence length="326" mass="33426">MPGKQQRGSVSPWSTCKSCGAHEWNGVLQKQACKRSRCGVKVDLYAAKGSNSKEGKAGKVPVVGKGPSDSVSAEDKAILTLEAALRCTEDPALRRMIQSQIDDLRHKRARQSADRMATATDEMFGDLCSAGGGRAAQAGRPLPEVPAQCNQRVGLFNVKKAGSIRRPPGVRGSPAMGSAGARGRAGAGLEQHAARPQVVGCAGSDGRAALGPVDAREGAGLLGGGAPAEDGEDTGWALGLSAAALLDDLLGSGAVLCTAVALALRGAGSLLGLAVQAASHWVCSLLLLFHLLVTLLPPRQEIIGPSRETRSCSRGGGLACTSCRRP</sequence>
<evidence type="ECO:0000313" key="3">
    <source>
        <dbReference type="Proteomes" id="UP001189429"/>
    </source>
</evidence>
<gene>
    <name evidence="2" type="ORF">PCOR1329_LOCUS72167</name>
</gene>
<name>A0ABN9X039_9DINO</name>
<reference evidence="2" key="1">
    <citation type="submission" date="2023-10" db="EMBL/GenBank/DDBJ databases">
        <authorList>
            <person name="Chen Y."/>
            <person name="Shah S."/>
            <person name="Dougan E. K."/>
            <person name="Thang M."/>
            <person name="Chan C."/>
        </authorList>
    </citation>
    <scope>NUCLEOTIDE SEQUENCE [LARGE SCALE GENOMIC DNA]</scope>
</reference>
<dbReference type="Proteomes" id="UP001189429">
    <property type="component" value="Unassembled WGS sequence"/>
</dbReference>
<protein>
    <submittedName>
        <fullName evidence="2">Uncharacterized protein</fullName>
    </submittedName>
</protein>
<proteinExistence type="predicted"/>
<feature type="compositionally biased region" description="Low complexity" evidence="1">
    <location>
        <begin position="171"/>
        <end position="183"/>
    </location>
</feature>
<keyword evidence="3" id="KW-1185">Reference proteome</keyword>
<organism evidence="2 3">
    <name type="scientific">Prorocentrum cordatum</name>
    <dbReference type="NCBI Taxonomy" id="2364126"/>
    <lineage>
        <taxon>Eukaryota</taxon>
        <taxon>Sar</taxon>
        <taxon>Alveolata</taxon>
        <taxon>Dinophyceae</taxon>
        <taxon>Prorocentrales</taxon>
        <taxon>Prorocentraceae</taxon>
        <taxon>Prorocentrum</taxon>
    </lineage>
</organism>
<feature type="region of interest" description="Disordered" evidence="1">
    <location>
        <begin position="164"/>
        <end position="183"/>
    </location>
</feature>
<comment type="caution">
    <text evidence="2">The sequence shown here is derived from an EMBL/GenBank/DDBJ whole genome shotgun (WGS) entry which is preliminary data.</text>
</comment>
<evidence type="ECO:0000256" key="1">
    <source>
        <dbReference type="SAM" id="MobiDB-lite"/>
    </source>
</evidence>
<dbReference type="EMBL" id="CAUYUJ010019623">
    <property type="protein sequence ID" value="CAK0892539.1"/>
    <property type="molecule type" value="Genomic_DNA"/>
</dbReference>